<name>A0ABU5FD09_9BACT</name>
<dbReference type="RefSeq" id="WP_320689837.1">
    <property type="nucleotide sequence ID" value="NZ_JAXBLV010000244.1"/>
</dbReference>
<evidence type="ECO:0000313" key="2">
    <source>
        <dbReference type="EMBL" id="MDY3563684.1"/>
    </source>
</evidence>
<accession>A0ABU5FD09</accession>
<proteinExistence type="predicted"/>
<feature type="compositionally biased region" description="Low complexity" evidence="1">
    <location>
        <begin position="68"/>
        <end position="82"/>
    </location>
</feature>
<protein>
    <submittedName>
        <fullName evidence="2">ISKra4 family transposase</fullName>
    </submittedName>
</protein>
<reference evidence="3" key="1">
    <citation type="journal article" date="2023" name="Mar. Drugs">
        <title>Gemmata algarum, a Novel Planctomycete Isolated from an Algal Mat, Displays Antimicrobial Activity.</title>
        <authorList>
            <person name="Kumar G."/>
            <person name="Kallscheuer N."/>
            <person name="Kashif M."/>
            <person name="Ahamad S."/>
            <person name="Jagadeeshwari U."/>
            <person name="Pannikurungottu S."/>
            <person name="Haufschild T."/>
            <person name="Kabuu M."/>
            <person name="Sasikala C."/>
            <person name="Jogler C."/>
            <person name="Ramana C."/>
        </authorList>
    </citation>
    <scope>NUCLEOTIDE SEQUENCE [LARGE SCALE GENOMIC DNA]</scope>
    <source>
        <strain evidence="3">JC673</strain>
    </source>
</reference>
<keyword evidence="3" id="KW-1185">Reference proteome</keyword>
<evidence type="ECO:0000256" key="1">
    <source>
        <dbReference type="SAM" id="MobiDB-lite"/>
    </source>
</evidence>
<comment type="caution">
    <text evidence="2">The sequence shown here is derived from an EMBL/GenBank/DDBJ whole genome shotgun (WGS) entry which is preliminary data.</text>
</comment>
<evidence type="ECO:0000313" key="3">
    <source>
        <dbReference type="Proteomes" id="UP001272242"/>
    </source>
</evidence>
<dbReference type="EMBL" id="JAXBLV010000244">
    <property type="protein sequence ID" value="MDY3563684.1"/>
    <property type="molecule type" value="Genomic_DNA"/>
</dbReference>
<feature type="region of interest" description="Disordered" evidence="1">
    <location>
        <begin position="55"/>
        <end position="89"/>
    </location>
</feature>
<dbReference type="Proteomes" id="UP001272242">
    <property type="component" value="Unassembled WGS sequence"/>
</dbReference>
<gene>
    <name evidence="2" type="ORF">R5W23_005300</name>
</gene>
<organism evidence="2 3">
    <name type="scientific">Gemmata algarum</name>
    <dbReference type="NCBI Taxonomy" id="2975278"/>
    <lineage>
        <taxon>Bacteria</taxon>
        <taxon>Pseudomonadati</taxon>
        <taxon>Planctomycetota</taxon>
        <taxon>Planctomycetia</taxon>
        <taxon>Gemmatales</taxon>
        <taxon>Gemmataceae</taxon>
        <taxon>Gemmata</taxon>
    </lineage>
</organism>
<sequence>MFAALQQAAVDDLRELANRLATKDDSNTFGATEYTVRDIVLGIGAKALQNALEGRKKGGTTVPPRPAPTAASPPSSTAGEPSPSWPSSARCGWSGRITCASTAIAGHCPRDAELGLTKGDLSRGATEAVALAGALGSFAEAATKILPELSGLRVSESTVERTTERVGEDVGKRLREGNTFGTARDWEWSTDAEGRTVGYVSVDATGVGMQGENGGRAEGRMASVGMVWNANKPGHVRYVCGLTGGLGVLGQPLRNQAAQVGLDRAERWVAISDGGAGLEDFLRVQFPRVGAVILDFYHAAEYLNAWAKALHPDEREATDVAQTWCHRLKHEGGEAVLADLKEIDVSSRTPTVQEAHRVVLVYFGNQVHRMDYPGYRAKGWLIGSGRSRPHASRWSVNA</sequence>